<dbReference type="PANTHER" id="PTHR42693">
    <property type="entry name" value="ARYLSULFATASE FAMILY MEMBER"/>
    <property type="match status" value="1"/>
</dbReference>
<dbReference type="KEGG" id="amuc:Pan181_00990"/>
<keyword evidence="4 7" id="KW-0732">Signal</keyword>
<keyword evidence="6" id="KW-0106">Calcium</keyword>
<evidence type="ECO:0000256" key="3">
    <source>
        <dbReference type="ARBA" id="ARBA00022723"/>
    </source>
</evidence>
<protein>
    <submittedName>
        <fullName evidence="9">Arylsulfatase</fullName>
        <ecNumber evidence="9">3.1.6.1</ecNumber>
    </submittedName>
</protein>
<dbReference type="PANTHER" id="PTHR42693:SF42">
    <property type="entry name" value="ARYLSULFATASE G"/>
    <property type="match status" value="1"/>
</dbReference>
<dbReference type="Proteomes" id="UP000315750">
    <property type="component" value="Chromosome"/>
</dbReference>
<dbReference type="GO" id="GO:0046872">
    <property type="term" value="F:metal ion binding"/>
    <property type="evidence" value="ECO:0007669"/>
    <property type="project" value="UniProtKB-KW"/>
</dbReference>
<dbReference type="CDD" id="cd16144">
    <property type="entry name" value="ARS_like"/>
    <property type="match status" value="1"/>
</dbReference>
<feature type="domain" description="Sulfatase N-terminal" evidence="8">
    <location>
        <begin position="28"/>
        <end position="404"/>
    </location>
</feature>
<evidence type="ECO:0000256" key="1">
    <source>
        <dbReference type="ARBA" id="ARBA00001913"/>
    </source>
</evidence>
<dbReference type="InterPro" id="IPR000917">
    <property type="entry name" value="Sulfatase_N"/>
</dbReference>
<dbReference type="Pfam" id="PF00884">
    <property type="entry name" value="Sulfatase"/>
    <property type="match status" value="1"/>
</dbReference>
<accession>A0A518AGR2</accession>
<dbReference type="EMBL" id="CP036278">
    <property type="protein sequence ID" value="QDU53921.1"/>
    <property type="molecule type" value="Genomic_DNA"/>
</dbReference>
<dbReference type="RefSeq" id="WP_197528742.1">
    <property type="nucleotide sequence ID" value="NZ_CP036278.1"/>
</dbReference>
<evidence type="ECO:0000313" key="10">
    <source>
        <dbReference type="Proteomes" id="UP000315750"/>
    </source>
</evidence>
<keyword evidence="5 9" id="KW-0378">Hydrolase</keyword>
<keyword evidence="3" id="KW-0479">Metal-binding</keyword>
<organism evidence="9 10">
    <name type="scientific">Aeoliella mucimassa</name>
    <dbReference type="NCBI Taxonomy" id="2527972"/>
    <lineage>
        <taxon>Bacteria</taxon>
        <taxon>Pseudomonadati</taxon>
        <taxon>Planctomycetota</taxon>
        <taxon>Planctomycetia</taxon>
        <taxon>Pirellulales</taxon>
        <taxon>Lacipirellulaceae</taxon>
        <taxon>Aeoliella</taxon>
    </lineage>
</organism>
<sequence precursor="true">MRSTYLFWLSLLATLSNWMAAPCSAAQPNIVLIMADDLGWADTSNPLTTMGQPSDFYETPALDRLAHEGMAFTNAYTNGTNCAPTRAAILSGQWAQRPTNRVYQVGSTNRGGKSALLVGPPQGVDGDDAIPASTYTYAEHLRDNAGYATAHFGKFHVATEPAAITRDHGFEKNFGGGPFGAPTTYQSSAGQFGPHIEPELDKYATPYTQAYVDQNIKPYSTAIDTALVDALVGSNKHVSDAMTDAAIDFMKQQTAKPFVVQFHPYAVHTPIGNKQARPDLLKKYLSKTPGEHDSNASFAALIEGLDQNVARLVAYLKTTDDPRNPGQKLADNTLLLFYSDNGGKLQQSNNGPLKGEKGELDEGGIRVPLVAWSANPKLVAPGIVNSTPVYGIDFYPTFSKLAGVDLPNNTQLDGADLSAMLADPSHELAREALYWHLPAYLIGGGRDQHPQSVVRAGDWKLIYSYEDQTYELYNLKSDIGEQHNLAKSRPEQVQRLGDMLLNWLAETNAPLPTLASGTMTVSVTGQAYLDGNVVTLDKPLELSAGDQVPLVVPGD</sequence>
<evidence type="ECO:0000256" key="6">
    <source>
        <dbReference type="ARBA" id="ARBA00022837"/>
    </source>
</evidence>
<comment type="cofactor">
    <cofactor evidence="1">
        <name>Ca(2+)</name>
        <dbReference type="ChEBI" id="CHEBI:29108"/>
    </cofactor>
</comment>
<evidence type="ECO:0000259" key="8">
    <source>
        <dbReference type="Pfam" id="PF00884"/>
    </source>
</evidence>
<evidence type="ECO:0000313" key="9">
    <source>
        <dbReference type="EMBL" id="QDU53921.1"/>
    </source>
</evidence>
<dbReference type="InterPro" id="IPR017850">
    <property type="entry name" value="Alkaline_phosphatase_core_sf"/>
</dbReference>
<feature type="signal peptide" evidence="7">
    <location>
        <begin position="1"/>
        <end position="20"/>
    </location>
</feature>
<comment type="similarity">
    <text evidence="2">Belongs to the sulfatase family.</text>
</comment>
<dbReference type="Gene3D" id="3.30.1120.10">
    <property type="match status" value="1"/>
</dbReference>
<dbReference type="GO" id="GO:0004065">
    <property type="term" value="F:arylsulfatase activity"/>
    <property type="evidence" value="ECO:0007669"/>
    <property type="project" value="UniProtKB-EC"/>
</dbReference>
<evidence type="ECO:0000256" key="2">
    <source>
        <dbReference type="ARBA" id="ARBA00008779"/>
    </source>
</evidence>
<name>A0A518AGR2_9BACT</name>
<dbReference type="AlphaFoldDB" id="A0A518AGR2"/>
<evidence type="ECO:0000256" key="7">
    <source>
        <dbReference type="SAM" id="SignalP"/>
    </source>
</evidence>
<feature type="chain" id="PRO_5022171146" evidence="7">
    <location>
        <begin position="21"/>
        <end position="555"/>
    </location>
</feature>
<keyword evidence="10" id="KW-1185">Reference proteome</keyword>
<evidence type="ECO:0000256" key="4">
    <source>
        <dbReference type="ARBA" id="ARBA00022729"/>
    </source>
</evidence>
<dbReference type="EC" id="3.1.6.1" evidence="9"/>
<dbReference type="Gene3D" id="3.40.720.10">
    <property type="entry name" value="Alkaline Phosphatase, subunit A"/>
    <property type="match status" value="1"/>
</dbReference>
<dbReference type="InterPro" id="IPR050738">
    <property type="entry name" value="Sulfatase"/>
</dbReference>
<gene>
    <name evidence="9" type="primary">atsA_2</name>
    <name evidence="9" type="ORF">Pan181_00990</name>
</gene>
<dbReference type="SUPFAM" id="SSF53649">
    <property type="entry name" value="Alkaline phosphatase-like"/>
    <property type="match status" value="1"/>
</dbReference>
<proteinExistence type="inferred from homology"/>
<evidence type="ECO:0000256" key="5">
    <source>
        <dbReference type="ARBA" id="ARBA00022801"/>
    </source>
</evidence>
<reference evidence="9 10" key="1">
    <citation type="submission" date="2019-02" db="EMBL/GenBank/DDBJ databases">
        <title>Deep-cultivation of Planctomycetes and their phenomic and genomic characterization uncovers novel biology.</title>
        <authorList>
            <person name="Wiegand S."/>
            <person name="Jogler M."/>
            <person name="Boedeker C."/>
            <person name="Pinto D."/>
            <person name="Vollmers J."/>
            <person name="Rivas-Marin E."/>
            <person name="Kohn T."/>
            <person name="Peeters S.H."/>
            <person name="Heuer A."/>
            <person name="Rast P."/>
            <person name="Oberbeckmann S."/>
            <person name="Bunk B."/>
            <person name="Jeske O."/>
            <person name="Meyerdierks A."/>
            <person name="Storesund J.E."/>
            <person name="Kallscheuer N."/>
            <person name="Luecker S."/>
            <person name="Lage O.M."/>
            <person name="Pohl T."/>
            <person name="Merkel B.J."/>
            <person name="Hornburger P."/>
            <person name="Mueller R.-W."/>
            <person name="Bruemmer F."/>
            <person name="Labrenz M."/>
            <person name="Spormann A.M."/>
            <person name="Op den Camp H."/>
            <person name="Overmann J."/>
            <person name="Amann R."/>
            <person name="Jetten M.S.M."/>
            <person name="Mascher T."/>
            <person name="Medema M.H."/>
            <person name="Devos D.P."/>
            <person name="Kaster A.-K."/>
            <person name="Ovreas L."/>
            <person name="Rohde M."/>
            <person name="Galperin M.Y."/>
            <person name="Jogler C."/>
        </authorList>
    </citation>
    <scope>NUCLEOTIDE SEQUENCE [LARGE SCALE GENOMIC DNA]</scope>
    <source>
        <strain evidence="9 10">Pan181</strain>
    </source>
</reference>